<keyword evidence="5 6" id="KW-0233">DNA recombination</keyword>
<comment type="subcellular location">
    <subcellularLocation>
        <location evidence="1 6">Cytoplasm</location>
        <location evidence="1 6">Nucleoid</location>
    </subcellularLocation>
</comment>
<dbReference type="GO" id="GO:0000018">
    <property type="term" value="P:regulation of DNA recombination"/>
    <property type="evidence" value="ECO:0007669"/>
    <property type="project" value="TreeGrafter"/>
</dbReference>
<evidence type="ECO:0000256" key="4">
    <source>
        <dbReference type="ARBA" id="ARBA00022490"/>
    </source>
</evidence>
<comment type="function">
    <text evidence="6">May be involved in recombination.</text>
</comment>
<dbReference type="PANTHER" id="PTHR38103">
    <property type="entry name" value="RECOMBINATION-ASSOCIATED PROTEIN RDGC"/>
    <property type="match status" value="1"/>
</dbReference>
<dbReference type="GO" id="GO:0043590">
    <property type="term" value="C:bacterial nucleoid"/>
    <property type="evidence" value="ECO:0007669"/>
    <property type="project" value="TreeGrafter"/>
</dbReference>
<evidence type="ECO:0000256" key="3">
    <source>
        <dbReference type="ARBA" id="ARBA00022296"/>
    </source>
</evidence>
<dbReference type="NCBIfam" id="NF001462">
    <property type="entry name" value="PRK00321.1-3"/>
    <property type="match status" value="1"/>
</dbReference>
<sequence length="302" mass="34226">MWFKNLAVYRFTEPFELKAEELEQKLQQQAFRACGSHDEFSFGWTPPLGRAADALVHANNGFFMLCGKKEEKVVPGSVVNEMLQERISEIEEREARKLPAKERNRLKDELIFELLPRAFSFSKKTYAYIDSQGGWLVVDAASAKKAEDLLSQLRKCLGSLPVVPMTATAKPAGVMTQWLTDNGSPKDILIEDECELRSPEEEGAIIRCKRHDLALPEIKNHLDSGKQVIKLAMSWAERLSFVLDENLAVKRLKFLDLIQEQAADIEAFDETEQFDADFSIMTAELAQFLPRLLELFNAEGAI</sequence>
<dbReference type="GO" id="GO:0005737">
    <property type="term" value="C:cytoplasm"/>
    <property type="evidence" value="ECO:0007669"/>
    <property type="project" value="UniProtKB-UniRule"/>
</dbReference>
<dbReference type="Pfam" id="PF04381">
    <property type="entry name" value="RdgC"/>
    <property type="match status" value="1"/>
</dbReference>
<name>A0A177N9N7_9GAMM</name>
<dbReference type="GO" id="GO:0003690">
    <property type="term" value="F:double-stranded DNA binding"/>
    <property type="evidence" value="ECO:0007669"/>
    <property type="project" value="TreeGrafter"/>
</dbReference>
<dbReference type="RefSeq" id="WP_064041115.1">
    <property type="nucleotide sequence ID" value="NZ_LUUJ01000087.1"/>
</dbReference>
<evidence type="ECO:0000256" key="5">
    <source>
        <dbReference type="ARBA" id="ARBA00023172"/>
    </source>
</evidence>
<reference evidence="7 8" key="1">
    <citation type="submission" date="2016-03" db="EMBL/GenBank/DDBJ databases">
        <authorList>
            <person name="Ploux O."/>
        </authorList>
    </citation>
    <scope>NUCLEOTIDE SEQUENCE [LARGE SCALE GENOMIC DNA]</scope>
    <source>
        <strain evidence="7 8">R-45378</strain>
    </source>
</reference>
<dbReference type="NCBIfam" id="NF001464">
    <property type="entry name" value="PRK00321.1-5"/>
    <property type="match status" value="1"/>
</dbReference>
<protein>
    <recommendedName>
        <fullName evidence="3 6">Recombination-associated protein RdgC</fullName>
    </recommendedName>
</protein>
<organism evidence="7 8">
    <name type="scientific">Methylomonas koyamae</name>
    <dbReference type="NCBI Taxonomy" id="702114"/>
    <lineage>
        <taxon>Bacteria</taxon>
        <taxon>Pseudomonadati</taxon>
        <taxon>Pseudomonadota</taxon>
        <taxon>Gammaproteobacteria</taxon>
        <taxon>Methylococcales</taxon>
        <taxon>Methylococcaceae</taxon>
        <taxon>Methylomonas</taxon>
    </lineage>
</organism>
<evidence type="ECO:0000313" key="7">
    <source>
        <dbReference type="EMBL" id="OAI14657.1"/>
    </source>
</evidence>
<accession>A0A177N9N7</accession>
<dbReference type="GO" id="GO:0006310">
    <property type="term" value="P:DNA recombination"/>
    <property type="evidence" value="ECO:0007669"/>
    <property type="project" value="UniProtKB-UniRule"/>
</dbReference>
<comment type="similarity">
    <text evidence="2 6">Belongs to the RdgC family.</text>
</comment>
<dbReference type="HAMAP" id="MF_00194">
    <property type="entry name" value="RdgC"/>
    <property type="match status" value="1"/>
</dbReference>
<evidence type="ECO:0000256" key="6">
    <source>
        <dbReference type="HAMAP-Rule" id="MF_00194"/>
    </source>
</evidence>
<dbReference type="PANTHER" id="PTHR38103:SF1">
    <property type="entry name" value="RECOMBINATION-ASSOCIATED PROTEIN RDGC"/>
    <property type="match status" value="1"/>
</dbReference>
<evidence type="ECO:0000256" key="1">
    <source>
        <dbReference type="ARBA" id="ARBA00004453"/>
    </source>
</evidence>
<dbReference type="OrthoDB" id="5290530at2"/>
<dbReference type="EMBL" id="LUUJ01000087">
    <property type="protein sequence ID" value="OAI14657.1"/>
    <property type="molecule type" value="Genomic_DNA"/>
</dbReference>
<comment type="caution">
    <text evidence="7">The sequence shown here is derived from an EMBL/GenBank/DDBJ whole genome shotgun (WGS) entry which is preliminary data.</text>
</comment>
<proteinExistence type="inferred from homology"/>
<evidence type="ECO:0000313" key="8">
    <source>
        <dbReference type="Proteomes" id="UP000077857"/>
    </source>
</evidence>
<keyword evidence="4 6" id="KW-0963">Cytoplasm</keyword>
<dbReference type="AlphaFoldDB" id="A0A177N9N7"/>
<dbReference type="Proteomes" id="UP000077857">
    <property type="component" value="Unassembled WGS sequence"/>
</dbReference>
<dbReference type="InterPro" id="IPR007476">
    <property type="entry name" value="RdgC"/>
</dbReference>
<gene>
    <name evidence="6" type="primary">rdgC</name>
    <name evidence="7" type="ORF">A1507_15035</name>
</gene>
<evidence type="ECO:0000256" key="2">
    <source>
        <dbReference type="ARBA" id="ARBA00008657"/>
    </source>
</evidence>